<evidence type="ECO:0000313" key="3">
    <source>
        <dbReference type="Proteomes" id="UP000692896"/>
    </source>
</evidence>
<feature type="transmembrane region" description="Helical" evidence="1">
    <location>
        <begin position="26"/>
        <end position="44"/>
    </location>
</feature>
<keyword evidence="1" id="KW-0812">Transmembrane</keyword>
<dbReference type="EMBL" id="JAGGOB010000020">
    <property type="protein sequence ID" value="MBT2328951.1"/>
    <property type="molecule type" value="Genomic_DNA"/>
</dbReference>
<comment type="caution">
    <text evidence="2">The sequence shown here is derived from an EMBL/GenBank/DDBJ whole genome shotgun (WGS) entry which is preliminary data.</text>
</comment>
<dbReference type="Proteomes" id="UP000692896">
    <property type="component" value="Unassembled WGS sequence"/>
</dbReference>
<accession>A0A944DGS2</accession>
<name>A0A944DGS2_PSEFL</name>
<keyword evidence="1" id="KW-0472">Membrane</keyword>
<proteinExistence type="predicted"/>
<feature type="transmembrane region" description="Helical" evidence="1">
    <location>
        <begin position="180"/>
        <end position="199"/>
    </location>
</feature>
<feature type="transmembrane region" description="Helical" evidence="1">
    <location>
        <begin position="219"/>
        <end position="239"/>
    </location>
</feature>
<evidence type="ECO:0000256" key="1">
    <source>
        <dbReference type="SAM" id="Phobius"/>
    </source>
</evidence>
<feature type="transmembrane region" description="Helical" evidence="1">
    <location>
        <begin position="50"/>
        <end position="74"/>
    </location>
</feature>
<protein>
    <submittedName>
        <fullName evidence="2">Uncharacterized protein</fullName>
    </submittedName>
</protein>
<gene>
    <name evidence="2" type="ORF">J7E47_09495</name>
</gene>
<sequence length="280" mass="30770">MTVSTGASIAKAIGQFSDPYERQARLYPALLTLSPVIVLVFSLYSEKLGVLSTLVSALIVCGLLYLLYLLYLLADFARRGGKAKEPALWKNWGGMPSTQVLRHRENTTFDVASLQRYHAILAKKMGARFPNAGEEAADPQAADALYTSAGNMLRNATRDTKQFGLLYKDNISYGFRRNAFGLRCVAISLCLGSLVWVGVRHGLNSWVIRFQAAATPESLLNGGELTSVAVSLAMLFLWLRYFTEQSVREAAFSYARTLVLTCEAWAPKPRAARATAEKSA</sequence>
<reference evidence="2" key="1">
    <citation type="submission" date="2021-03" db="EMBL/GenBank/DDBJ databases">
        <title>Genomic analysis provides insights into the functional capacity of soil bacteria communities inhabiting an altitudinal gradient in the Atacama Desert.</title>
        <authorList>
            <person name="Gonzalez M."/>
            <person name="Maldonado J."/>
            <person name="Maza F."/>
            <person name="Hodar C."/>
            <person name="Cortes M."/>
            <person name="Palma R."/>
            <person name="Andreani C."/>
            <person name="Gaete A."/>
            <person name="Vasquez-Dean J."/>
            <person name="Acuna V."/>
            <person name="Aguado M."/>
            <person name="Mandakovic D."/>
            <person name="Latorre M."/>
            <person name="Orellana A."/>
            <person name="Gutierrez R."/>
            <person name="Montecino M."/>
            <person name="Allende M."/>
            <person name="Maass A."/>
            <person name="Cambiazo V."/>
        </authorList>
    </citation>
    <scope>NUCLEOTIDE SEQUENCE</scope>
    <source>
        <strain evidence="2">ISL-25</strain>
    </source>
</reference>
<dbReference type="AlphaFoldDB" id="A0A944DGS2"/>
<organism evidence="2 3">
    <name type="scientific">Pseudomonas fluorescens</name>
    <dbReference type="NCBI Taxonomy" id="294"/>
    <lineage>
        <taxon>Bacteria</taxon>
        <taxon>Pseudomonadati</taxon>
        <taxon>Pseudomonadota</taxon>
        <taxon>Gammaproteobacteria</taxon>
        <taxon>Pseudomonadales</taxon>
        <taxon>Pseudomonadaceae</taxon>
        <taxon>Pseudomonas</taxon>
    </lineage>
</organism>
<dbReference type="RefSeq" id="WP_214917776.1">
    <property type="nucleotide sequence ID" value="NZ_JAGGNX010000022.1"/>
</dbReference>
<evidence type="ECO:0000313" key="2">
    <source>
        <dbReference type="EMBL" id="MBT2328951.1"/>
    </source>
</evidence>
<keyword evidence="1" id="KW-1133">Transmembrane helix</keyword>